<keyword evidence="2" id="KW-0812">Transmembrane</keyword>
<reference evidence="3 4" key="1">
    <citation type="submission" date="2024-01" db="EMBL/GenBank/DDBJ databases">
        <authorList>
            <person name="Allen C."/>
            <person name="Tagirdzhanova G."/>
        </authorList>
    </citation>
    <scope>NUCLEOTIDE SEQUENCE [LARGE SCALE GENOMIC DNA]</scope>
</reference>
<feature type="region of interest" description="Disordered" evidence="1">
    <location>
        <begin position="214"/>
        <end position="245"/>
    </location>
</feature>
<comment type="caution">
    <text evidence="3">The sequence shown here is derived from an EMBL/GenBank/DDBJ whole genome shotgun (WGS) entry which is preliminary data.</text>
</comment>
<organism evidence="3 4">
    <name type="scientific">Sporothrix curviconia</name>
    <dbReference type="NCBI Taxonomy" id="1260050"/>
    <lineage>
        <taxon>Eukaryota</taxon>
        <taxon>Fungi</taxon>
        <taxon>Dikarya</taxon>
        <taxon>Ascomycota</taxon>
        <taxon>Pezizomycotina</taxon>
        <taxon>Sordariomycetes</taxon>
        <taxon>Sordariomycetidae</taxon>
        <taxon>Ophiostomatales</taxon>
        <taxon>Ophiostomataceae</taxon>
        <taxon>Sporothrix</taxon>
    </lineage>
</organism>
<proteinExistence type="predicted"/>
<feature type="region of interest" description="Disordered" evidence="1">
    <location>
        <begin position="441"/>
        <end position="467"/>
    </location>
</feature>
<evidence type="ECO:0000313" key="3">
    <source>
        <dbReference type="EMBL" id="CAK7228453.1"/>
    </source>
</evidence>
<evidence type="ECO:0000256" key="2">
    <source>
        <dbReference type="SAM" id="Phobius"/>
    </source>
</evidence>
<feature type="compositionally biased region" description="Basic and acidic residues" evidence="1">
    <location>
        <begin position="214"/>
        <end position="236"/>
    </location>
</feature>
<feature type="transmembrane region" description="Helical" evidence="2">
    <location>
        <begin position="375"/>
        <end position="399"/>
    </location>
</feature>
<accession>A0ABP0C9G3</accession>
<gene>
    <name evidence="3" type="ORF">SCUCBS95973_006884</name>
</gene>
<feature type="region of interest" description="Disordered" evidence="1">
    <location>
        <begin position="1"/>
        <end position="110"/>
    </location>
</feature>
<evidence type="ECO:0000256" key="1">
    <source>
        <dbReference type="SAM" id="MobiDB-lite"/>
    </source>
</evidence>
<sequence length="467" mass="49517">MLDYFNTKKNRKPAGSGASSSSARRSHQEQRDEELPPKQPPRPTGPVEGVPVLDRDEQSFLENLTLNWDASDDGLGGDLYDAEGDGDGQRPPLPPRIKTPDLTWDSDSESFVKGDRLKAVDNDVLMPSDGKKKEAGGAGGGGAGGGGGGGIGRRLSTLFSSRKAKDSSSKPHPAHLVVPGTVDVDADAASSNSQLAVSKSEEERERDDLARVLDDLDFGKADDPKADDPQSKDKGKGKGKQQSKANKFAVSLSAESTELVRRFVTVLKDLVNGVPTAADDLKSLLDDRDGTLARGFERLPSSLRKLVSQLPSKLTSSLAPELLAAAAASQGIKYEEAKSGGGFKMGAKTLLPLLTKPNAIVKMLKAIMNALKLRWPAFIGTSAIWSVALFLLLFVLWYCHKRGREVRLEKEASDVATPDGVNAAGGADAGEPPIVIKKVSPEEESQLSAAALTSAMPRPPIGPDALK</sequence>
<evidence type="ECO:0008006" key="5">
    <source>
        <dbReference type="Google" id="ProtNLM"/>
    </source>
</evidence>
<feature type="compositionally biased region" description="Low complexity" evidence="1">
    <location>
        <begin position="14"/>
        <end position="23"/>
    </location>
</feature>
<keyword evidence="2" id="KW-0472">Membrane</keyword>
<feature type="region of interest" description="Disordered" evidence="1">
    <location>
        <begin position="122"/>
        <end position="177"/>
    </location>
</feature>
<feature type="compositionally biased region" description="Pro residues" evidence="1">
    <location>
        <begin position="457"/>
        <end position="467"/>
    </location>
</feature>
<feature type="region of interest" description="Disordered" evidence="1">
    <location>
        <begin position="188"/>
        <end position="207"/>
    </location>
</feature>
<name>A0ABP0C9G3_9PEZI</name>
<dbReference type="EMBL" id="CAWUHB010000044">
    <property type="protein sequence ID" value="CAK7228453.1"/>
    <property type="molecule type" value="Genomic_DNA"/>
</dbReference>
<evidence type="ECO:0000313" key="4">
    <source>
        <dbReference type="Proteomes" id="UP001642405"/>
    </source>
</evidence>
<keyword evidence="4" id="KW-1185">Reference proteome</keyword>
<protein>
    <recommendedName>
        <fullName evidence="5">Ring-like domain-containing protein</fullName>
    </recommendedName>
</protein>
<feature type="compositionally biased region" description="Gly residues" evidence="1">
    <location>
        <begin position="136"/>
        <end position="152"/>
    </location>
</feature>
<feature type="compositionally biased region" description="Basic and acidic residues" evidence="1">
    <location>
        <begin position="26"/>
        <end position="36"/>
    </location>
</feature>
<keyword evidence="2" id="KW-1133">Transmembrane helix</keyword>
<dbReference type="Proteomes" id="UP001642405">
    <property type="component" value="Unassembled WGS sequence"/>
</dbReference>